<dbReference type="EMBL" id="LR798392">
    <property type="protein sequence ID" value="CAB5228791.1"/>
    <property type="molecule type" value="Genomic_DNA"/>
</dbReference>
<name>A0A6J5RWG6_9CAUD</name>
<keyword evidence="1" id="KW-0812">Transmembrane</keyword>
<evidence type="ECO:0000256" key="1">
    <source>
        <dbReference type="SAM" id="Phobius"/>
    </source>
</evidence>
<proteinExistence type="predicted"/>
<reference evidence="3" key="1">
    <citation type="submission" date="2020-05" db="EMBL/GenBank/DDBJ databases">
        <authorList>
            <person name="Chiriac C."/>
            <person name="Salcher M."/>
            <person name="Ghai R."/>
            <person name="Kavagutti S V."/>
        </authorList>
    </citation>
    <scope>NUCLEOTIDE SEQUENCE</scope>
</reference>
<gene>
    <name evidence="2" type="ORF">UFOVP1013_30</name>
    <name evidence="3" type="ORF">UFOVP1364_47</name>
    <name evidence="4" type="ORF">UFOVP1462_30</name>
    <name evidence="5" type="ORF">UFOVP1550_39</name>
</gene>
<organism evidence="3">
    <name type="scientific">uncultured Caudovirales phage</name>
    <dbReference type="NCBI Taxonomy" id="2100421"/>
    <lineage>
        <taxon>Viruses</taxon>
        <taxon>Duplodnaviria</taxon>
        <taxon>Heunggongvirae</taxon>
        <taxon>Uroviricota</taxon>
        <taxon>Caudoviricetes</taxon>
        <taxon>Peduoviridae</taxon>
        <taxon>Maltschvirus</taxon>
        <taxon>Maltschvirus maltsch</taxon>
    </lineage>
</organism>
<protein>
    <submittedName>
        <fullName evidence="3">Uncharacterized protein</fullName>
    </submittedName>
</protein>
<evidence type="ECO:0000313" key="5">
    <source>
        <dbReference type="EMBL" id="CAB5228791.1"/>
    </source>
</evidence>
<keyword evidence="1" id="KW-0472">Membrane</keyword>
<dbReference type="EMBL" id="LR797313">
    <property type="protein sequence ID" value="CAB4202923.1"/>
    <property type="molecule type" value="Genomic_DNA"/>
</dbReference>
<dbReference type="EMBL" id="LR796960">
    <property type="protein sequence ID" value="CAB4178076.1"/>
    <property type="molecule type" value="Genomic_DNA"/>
</dbReference>
<accession>A0A6J5RWG6</accession>
<evidence type="ECO:0000313" key="3">
    <source>
        <dbReference type="EMBL" id="CAB4202923.1"/>
    </source>
</evidence>
<evidence type="ECO:0000313" key="4">
    <source>
        <dbReference type="EMBL" id="CAB4214323.1"/>
    </source>
</evidence>
<sequence>MTANDWAALVLAVISILGSFVVAVRWLVRHFLSELKPNGGTSLKDSVARLEGQMELVIAMLTKGEKK</sequence>
<evidence type="ECO:0000313" key="2">
    <source>
        <dbReference type="EMBL" id="CAB4178076.1"/>
    </source>
</evidence>
<dbReference type="EMBL" id="LR797410">
    <property type="protein sequence ID" value="CAB4214323.1"/>
    <property type="molecule type" value="Genomic_DNA"/>
</dbReference>
<keyword evidence="1" id="KW-1133">Transmembrane helix</keyword>
<feature type="transmembrane region" description="Helical" evidence="1">
    <location>
        <begin position="6"/>
        <end position="28"/>
    </location>
</feature>